<reference evidence="1" key="1">
    <citation type="journal article" date="2014" name="Front. Microbiol.">
        <title>High frequency of phylogenetically diverse reductive dehalogenase-homologous genes in deep subseafloor sedimentary metagenomes.</title>
        <authorList>
            <person name="Kawai M."/>
            <person name="Futagami T."/>
            <person name="Toyoda A."/>
            <person name="Takaki Y."/>
            <person name="Nishi S."/>
            <person name="Hori S."/>
            <person name="Arai W."/>
            <person name="Tsubouchi T."/>
            <person name="Morono Y."/>
            <person name="Uchiyama I."/>
            <person name="Ito T."/>
            <person name="Fujiyama A."/>
            <person name="Inagaki F."/>
            <person name="Takami H."/>
        </authorList>
    </citation>
    <scope>NUCLEOTIDE SEQUENCE</scope>
    <source>
        <strain evidence="1">Expedition CK06-06</strain>
    </source>
</reference>
<dbReference type="EMBL" id="BARW01043139">
    <property type="protein sequence ID" value="GAJ18020.1"/>
    <property type="molecule type" value="Genomic_DNA"/>
</dbReference>
<proteinExistence type="predicted"/>
<protein>
    <submittedName>
        <fullName evidence="1">Uncharacterized protein</fullName>
    </submittedName>
</protein>
<dbReference type="AlphaFoldDB" id="X1VZ86"/>
<name>X1VZ86_9ZZZZ</name>
<sequence length="38" mass="4464">MKIKPREPSKMENLDTGEKDIRKFRERIIAANVYIGSE</sequence>
<organism evidence="1">
    <name type="scientific">marine sediment metagenome</name>
    <dbReference type="NCBI Taxonomy" id="412755"/>
    <lineage>
        <taxon>unclassified sequences</taxon>
        <taxon>metagenomes</taxon>
        <taxon>ecological metagenomes</taxon>
    </lineage>
</organism>
<gene>
    <name evidence="1" type="ORF">S12H4_63416</name>
</gene>
<feature type="non-terminal residue" evidence="1">
    <location>
        <position position="38"/>
    </location>
</feature>
<comment type="caution">
    <text evidence="1">The sequence shown here is derived from an EMBL/GenBank/DDBJ whole genome shotgun (WGS) entry which is preliminary data.</text>
</comment>
<accession>X1VZ86</accession>
<evidence type="ECO:0000313" key="1">
    <source>
        <dbReference type="EMBL" id="GAJ18020.1"/>
    </source>
</evidence>